<gene>
    <name evidence="3" type="ORF">HU715_004165</name>
    <name evidence="2" type="ORF">HU715_04960</name>
</gene>
<evidence type="ECO:0000313" key="4">
    <source>
        <dbReference type="Proteomes" id="UP000636518"/>
    </source>
</evidence>
<accession>A0A923JJ79</accession>
<organism evidence="2">
    <name type="scientific">Pseudomonas zanjanensis</name>
    <dbReference type="NCBI Taxonomy" id="2745496"/>
    <lineage>
        <taxon>Bacteria</taxon>
        <taxon>Pseudomonadati</taxon>
        <taxon>Pseudomonadota</taxon>
        <taxon>Gammaproteobacteria</taxon>
        <taxon>Pseudomonadales</taxon>
        <taxon>Pseudomonadaceae</taxon>
        <taxon>Pseudomonas</taxon>
    </lineage>
</organism>
<dbReference type="Gene3D" id="3.30.428.10">
    <property type="entry name" value="HIT-like"/>
    <property type="match status" value="1"/>
</dbReference>
<evidence type="ECO:0000313" key="3">
    <source>
        <dbReference type="EMBL" id="MBV4494546.1"/>
    </source>
</evidence>
<dbReference type="InterPro" id="IPR036265">
    <property type="entry name" value="HIT-like_sf"/>
</dbReference>
<dbReference type="Proteomes" id="UP000636518">
    <property type="component" value="Unassembled WGS sequence"/>
</dbReference>
<name>A0A923JJ79_9PSED</name>
<reference evidence="3" key="3">
    <citation type="submission" date="2021-06" db="EMBL/GenBank/DDBJ databases">
        <title>Updating the genus Pseudomonas: Description of 43 new species and partition of the Pseudomonas putida group.</title>
        <authorList>
            <person name="Girard L."/>
            <person name="Lood C."/>
            <person name="Vandamme P."/>
            <person name="Rokni-Zadeh H."/>
            <person name="Van Noort V."/>
            <person name="Hofte M."/>
            <person name="Lavigne R."/>
            <person name="De Mot R."/>
        </authorList>
    </citation>
    <scope>NUCLEOTIDE SEQUENCE</scope>
    <source>
        <strain evidence="3">SWRI12</strain>
    </source>
</reference>
<dbReference type="EMBL" id="JABWRB010000004">
    <property type="protein sequence ID" value="MBC3388994.1"/>
    <property type="molecule type" value="Genomic_DNA"/>
</dbReference>
<reference evidence="2 4" key="1">
    <citation type="journal article" date="2020" name="Microorganisms">
        <title>Reliable Identification of Environmental Pseudomonas Isolates Using the rpoD Gene.</title>
        <authorList>
            <consortium name="The Broad Institute Genome Sequencing Platform"/>
            <person name="Girard L."/>
            <person name="Lood C."/>
            <person name="Rokni-Zadeh H."/>
            <person name="van Noort V."/>
            <person name="Lavigne R."/>
            <person name="De Mot R."/>
        </authorList>
    </citation>
    <scope>NUCLEOTIDE SEQUENCE</scope>
    <source>
        <strain evidence="2 4">SWRI12</strain>
    </source>
</reference>
<dbReference type="AlphaFoldDB" id="A0A923JJ79"/>
<sequence length="706" mass="79066">MRIEAEVISSVPRVGVDAKASLLKSELIAVSASNAAPAIHKGWEAEDYVSLSELSRRGTGQIEGSDRRLIPKTHDCYDLAKLSRMPEIPRPSEKAAKKYNKPTVGLVADESIRLRLELYNKSSVFGGVPGFIDAFLRGEPGGRTEGYLQRPEQFCTTSFHPRLGGFIISPNQSNIPERGQSYTDDSATILERTRGKAGFGLVAYWIPPCTYERYPMFQKLFPDTAIPDNAPAVEASDSTSTNRQERRSTQESNETYKLRSGVDFLSVPLNLRREHVPLLKELREQAIVHLEEQYKCDAAVENVEIYTHGPFYLKNSCGFHVHIRVNVPQHPLETDLRIFNIDDVVKELDGCGRINFSGGAEGSYLEFSVEEMKLSGLKFKEVPNVWAEPAKEELGGERGRVSLRGVASDSGTYKVPEKSAKKYDRDEVGLVALQALKLRVARYGENKVVPDFVHEFLTNPESKKAQSFFKCPEQFAATRFSEEVGGIFIMPNSKHIPGKFEVFPEPGSVRKDTLNKGGFALVAYWVPPKVYEAQLVFEKLFNISGSAAEGDCSRRETIDEYKTRTGLGHITNAIDVKKAHLSMLEEFKVGALDYLFKVFEVTDKDRVDFYLHSPIYGNKTAGLHIHVRVNQRLPAGELDTNALKLDTLISILKDEGVKDDDIMMAVLDSVPKTKSGKYFMYTAAWGKKQFDGIDVEFVGNPWRRPN</sequence>
<dbReference type="RefSeq" id="WP_186705281.1">
    <property type="nucleotide sequence ID" value="NZ_JABWRB020000001.1"/>
</dbReference>
<proteinExistence type="predicted"/>
<feature type="region of interest" description="Disordered" evidence="1">
    <location>
        <begin position="228"/>
        <end position="254"/>
    </location>
</feature>
<evidence type="ECO:0000313" key="2">
    <source>
        <dbReference type="EMBL" id="MBC3388994.1"/>
    </source>
</evidence>
<keyword evidence="4" id="KW-1185">Reference proteome</keyword>
<protein>
    <submittedName>
        <fullName evidence="2">Uncharacterized protein</fullName>
    </submittedName>
</protein>
<evidence type="ECO:0000256" key="1">
    <source>
        <dbReference type="SAM" id="MobiDB-lite"/>
    </source>
</evidence>
<comment type="caution">
    <text evidence="2">The sequence shown here is derived from an EMBL/GenBank/DDBJ whole genome shotgun (WGS) entry which is preliminary data.</text>
</comment>
<dbReference type="EMBL" id="JABWRB020000001">
    <property type="protein sequence ID" value="MBV4494546.1"/>
    <property type="molecule type" value="Genomic_DNA"/>
</dbReference>
<reference evidence="2" key="2">
    <citation type="submission" date="2020-07" db="EMBL/GenBank/DDBJ databases">
        <authorList>
            <person name="Lood C."/>
            <person name="Girard L."/>
        </authorList>
    </citation>
    <scope>NUCLEOTIDE SEQUENCE</scope>
    <source>
        <strain evidence="2">SWRI12</strain>
    </source>
</reference>
<feature type="compositionally biased region" description="Basic and acidic residues" evidence="1">
    <location>
        <begin position="243"/>
        <end position="254"/>
    </location>
</feature>